<proteinExistence type="predicted"/>
<evidence type="ECO:0000256" key="1">
    <source>
        <dbReference type="ARBA" id="ARBA00001946"/>
    </source>
</evidence>
<dbReference type="GO" id="GO:0016740">
    <property type="term" value="F:transferase activity"/>
    <property type="evidence" value="ECO:0007669"/>
    <property type="project" value="UniProtKB-KW"/>
</dbReference>
<accession>A0A518AT47</accession>
<evidence type="ECO:0000256" key="6">
    <source>
        <dbReference type="ARBA" id="ARBA00022723"/>
    </source>
</evidence>
<name>A0A518AT47_9BACT</name>
<dbReference type="InterPro" id="IPR024932">
    <property type="entry name" value="ApbE"/>
</dbReference>
<sequence>MSSEQPTHRREFITGRTAGKLVQGAAGRAADHFTQFADALSLGSPAPTEPVTPGYVLSLSRKAMACEFEIRLNADRRGDDRQTGAAMEALDLVEELEDQMTVYREVGEMVELNQQASHDWVEVEPRLFAMFELADTLYQQTGGAFDITGGPLSRAWGFDVRRGRIPTEEQLTAARSVVGWQYVELDRDRHRVRFNKPGVELNVNSIGKGYAVDRAAEVLAEQGVENFLFHGGRSTLLARGQRTGCEGWTARVRHPLRPQQVVAEFTLLNQALSTSGAATQSFVIGGQRYGHLIDPRTGQPADTMHSVTVVADNGALADALSTAFFVMGEQAAVDYCEQHPEVQALLVLAGNTPGEVRLRPLNLVERER</sequence>
<dbReference type="EMBL" id="CP036278">
    <property type="protein sequence ID" value="QDU57891.1"/>
    <property type="molecule type" value="Genomic_DNA"/>
</dbReference>
<evidence type="ECO:0000256" key="5">
    <source>
        <dbReference type="ARBA" id="ARBA00022679"/>
    </source>
</evidence>
<dbReference type="PANTHER" id="PTHR30040">
    <property type="entry name" value="THIAMINE BIOSYNTHESIS LIPOPROTEIN APBE"/>
    <property type="match status" value="1"/>
</dbReference>
<comment type="catalytic activity">
    <reaction evidence="10">
        <text>L-threonyl-[protein] + FAD = FMN-L-threonyl-[protein] + AMP + H(+)</text>
        <dbReference type="Rhea" id="RHEA:36847"/>
        <dbReference type="Rhea" id="RHEA-COMP:11060"/>
        <dbReference type="Rhea" id="RHEA-COMP:11061"/>
        <dbReference type="ChEBI" id="CHEBI:15378"/>
        <dbReference type="ChEBI" id="CHEBI:30013"/>
        <dbReference type="ChEBI" id="CHEBI:57692"/>
        <dbReference type="ChEBI" id="CHEBI:74257"/>
        <dbReference type="ChEBI" id="CHEBI:456215"/>
        <dbReference type="EC" id="2.7.1.180"/>
    </reaction>
</comment>
<evidence type="ECO:0000313" key="12">
    <source>
        <dbReference type="Proteomes" id="UP000315750"/>
    </source>
</evidence>
<keyword evidence="6" id="KW-0479">Metal-binding</keyword>
<evidence type="ECO:0000256" key="3">
    <source>
        <dbReference type="ARBA" id="ARBA00016337"/>
    </source>
</evidence>
<dbReference type="EC" id="2.7.1.180" evidence="2"/>
<organism evidence="11 12">
    <name type="scientific">Aeoliella mucimassa</name>
    <dbReference type="NCBI Taxonomy" id="2527972"/>
    <lineage>
        <taxon>Bacteria</taxon>
        <taxon>Pseudomonadati</taxon>
        <taxon>Planctomycetota</taxon>
        <taxon>Planctomycetia</taxon>
        <taxon>Pirellulales</taxon>
        <taxon>Lacipirellulaceae</taxon>
        <taxon>Aeoliella</taxon>
    </lineage>
</organism>
<evidence type="ECO:0000256" key="8">
    <source>
        <dbReference type="ARBA" id="ARBA00022842"/>
    </source>
</evidence>
<keyword evidence="7" id="KW-0274">FAD</keyword>
<dbReference type="GO" id="GO:0046872">
    <property type="term" value="F:metal ion binding"/>
    <property type="evidence" value="ECO:0007669"/>
    <property type="project" value="UniProtKB-KW"/>
</dbReference>
<dbReference type="Gene3D" id="3.10.520.10">
    <property type="entry name" value="ApbE-like domains"/>
    <property type="match status" value="1"/>
</dbReference>
<protein>
    <recommendedName>
        <fullName evidence="3">FAD:protein FMN transferase</fullName>
        <ecNumber evidence="2">2.7.1.180</ecNumber>
    </recommendedName>
    <alternativeName>
        <fullName evidence="9">Flavin transferase</fullName>
    </alternativeName>
</protein>
<keyword evidence="8" id="KW-0460">Magnesium</keyword>
<dbReference type="PANTHER" id="PTHR30040:SF2">
    <property type="entry name" value="FAD:PROTEIN FMN TRANSFERASE"/>
    <property type="match status" value="1"/>
</dbReference>
<dbReference type="AlphaFoldDB" id="A0A518AT47"/>
<dbReference type="InterPro" id="IPR003374">
    <property type="entry name" value="ApbE-like_sf"/>
</dbReference>
<comment type="cofactor">
    <cofactor evidence="1">
        <name>Mg(2+)</name>
        <dbReference type="ChEBI" id="CHEBI:18420"/>
    </cofactor>
</comment>
<dbReference type="SUPFAM" id="SSF143631">
    <property type="entry name" value="ApbE-like"/>
    <property type="match status" value="1"/>
</dbReference>
<evidence type="ECO:0000256" key="4">
    <source>
        <dbReference type="ARBA" id="ARBA00022630"/>
    </source>
</evidence>
<evidence type="ECO:0000256" key="7">
    <source>
        <dbReference type="ARBA" id="ARBA00022827"/>
    </source>
</evidence>
<dbReference type="RefSeq" id="WP_145249327.1">
    <property type="nucleotide sequence ID" value="NZ_CP036278.1"/>
</dbReference>
<evidence type="ECO:0000313" key="11">
    <source>
        <dbReference type="EMBL" id="QDU57891.1"/>
    </source>
</evidence>
<dbReference type="KEGG" id="amuc:Pan181_41140"/>
<gene>
    <name evidence="11" type="primary">apbE_2</name>
    <name evidence="11" type="ORF">Pan181_41140</name>
</gene>
<evidence type="ECO:0000256" key="2">
    <source>
        <dbReference type="ARBA" id="ARBA00011955"/>
    </source>
</evidence>
<reference evidence="11 12" key="1">
    <citation type="submission" date="2019-02" db="EMBL/GenBank/DDBJ databases">
        <title>Deep-cultivation of Planctomycetes and their phenomic and genomic characterization uncovers novel biology.</title>
        <authorList>
            <person name="Wiegand S."/>
            <person name="Jogler M."/>
            <person name="Boedeker C."/>
            <person name="Pinto D."/>
            <person name="Vollmers J."/>
            <person name="Rivas-Marin E."/>
            <person name="Kohn T."/>
            <person name="Peeters S.H."/>
            <person name="Heuer A."/>
            <person name="Rast P."/>
            <person name="Oberbeckmann S."/>
            <person name="Bunk B."/>
            <person name="Jeske O."/>
            <person name="Meyerdierks A."/>
            <person name="Storesund J.E."/>
            <person name="Kallscheuer N."/>
            <person name="Luecker S."/>
            <person name="Lage O.M."/>
            <person name="Pohl T."/>
            <person name="Merkel B.J."/>
            <person name="Hornburger P."/>
            <person name="Mueller R.-W."/>
            <person name="Bruemmer F."/>
            <person name="Labrenz M."/>
            <person name="Spormann A.M."/>
            <person name="Op den Camp H."/>
            <person name="Overmann J."/>
            <person name="Amann R."/>
            <person name="Jetten M.S.M."/>
            <person name="Mascher T."/>
            <person name="Medema M.H."/>
            <person name="Devos D.P."/>
            <person name="Kaster A.-K."/>
            <person name="Ovreas L."/>
            <person name="Rohde M."/>
            <person name="Galperin M.Y."/>
            <person name="Jogler C."/>
        </authorList>
    </citation>
    <scope>NUCLEOTIDE SEQUENCE [LARGE SCALE GENOMIC DNA]</scope>
    <source>
        <strain evidence="11 12">Pan181</strain>
    </source>
</reference>
<dbReference type="Pfam" id="PF02424">
    <property type="entry name" value="ApbE"/>
    <property type="match status" value="1"/>
</dbReference>
<keyword evidence="11" id="KW-0449">Lipoprotein</keyword>
<dbReference type="OrthoDB" id="9778595at2"/>
<dbReference type="Proteomes" id="UP000315750">
    <property type="component" value="Chromosome"/>
</dbReference>
<evidence type="ECO:0000256" key="9">
    <source>
        <dbReference type="ARBA" id="ARBA00031306"/>
    </source>
</evidence>
<keyword evidence="4" id="KW-0285">Flavoprotein</keyword>
<evidence type="ECO:0000256" key="10">
    <source>
        <dbReference type="ARBA" id="ARBA00048540"/>
    </source>
</evidence>
<keyword evidence="12" id="KW-1185">Reference proteome</keyword>
<keyword evidence="5" id="KW-0808">Transferase</keyword>